<keyword evidence="5 6" id="KW-0472">Membrane</keyword>
<organism evidence="7 8">
    <name type="scientific">Brunnivagina elsteri CCALA 953</name>
    <dbReference type="NCBI Taxonomy" id="987040"/>
    <lineage>
        <taxon>Bacteria</taxon>
        <taxon>Bacillati</taxon>
        <taxon>Cyanobacteriota</taxon>
        <taxon>Cyanophyceae</taxon>
        <taxon>Nostocales</taxon>
        <taxon>Calotrichaceae</taxon>
        <taxon>Brunnivagina</taxon>
    </lineage>
</organism>
<protein>
    <submittedName>
        <fullName evidence="7">YqaE/Pmp3 family membrane protein</fullName>
    </submittedName>
</protein>
<comment type="subcellular location">
    <subcellularLocation>
        <location evidence="1">Membrane</location>
    </subcellularLocation>
</comment>
<reference evidence="7 8" key="1">
    <citation type="submission" date="2017-08" db="EMBL/GenBank/DDBJ databases">
        <title>Draft genome sequence of filamentous cyanobacterium Calothrix elsteri CCALA 953.</title>
        <authorList>
            <person name="Gagunashvili A.N."/>
            <person name="Elster J."/>
            <person name="Andresson O.S."/>
        </authorList>
    </citation>
    <scope>NUCLEOTIDE SEQUENCE [LARGE SCALE GENOMIC DNA]</scope>
    <source>
        <strain evidence="7 8">CCALA 953</strain>
    </source>
</reference>
<dbReference type="PANTHER" id="PTHR21659:SF42">
    <property type="entry name" value="UPF0057 MEMBRANE PROTEIN ZK632.10-RELATED"/>
    <property type="match status" value="1"/>
</dbReference>
<evidence type="ECO:0000256" key="2">
    <source>
        <dbReference type="ARBA" id="ARBA00009530"/>
    </source>
</evidence>
<dbReference type="EMBL" id="NTFS01000033">
    <property type="protein sequence ID" value="PAX59846.1"/>
    <property type="molecule type" value="Genomic_DNA"/>
</dbReference>
<dbReference type="InterPro" id="IPR000612">
    <property type="entry name" value="PMP3"/>
</dbReference>
<evidence type="ECO:0000256" key="5">
    <source>
        <dbReference type="ARBA" id="ARBA00023136"/>
    </source>
</evidence>
<feature type="transmembrane region" description="Helical" evidence="6">
    <location>
        <begin position="7"/>
        <end position="23"/>
    </location>
</feature>
<feature type="transmembrane region" description="Helical" evidence="6">
    <location>
        <begin position="29"/>
        <end position="49"/>
    </location>
</feature>
<evidence type="ECO:0000313" key="8">
    <source>
        <dbReference type="Proteomes" id="UP000218238"/>
    </source>
</evidence>
<accession>A0A2A2TMS3</accession>
<keyword evidence="3 6" id="KW-0812">Transmembrane</keyword>
<sequence length="61" mass="6806">MKALRYILGLLIPPVGVFLTYGVGQTLFINILLTCLGWIPGSIHAVWAISKHEESLDRRTI</sequence>
<proteinExistence type="inferred from homology"/>
<name>A0A2A2TMS3_9CYAN</name>
<evidence type="ECO:0000313" key="7">
    <source>
        <dbReference type="EMBL" id="PAX59846.1"/>
    </source>
</evidence>
<dbReference type="PANTHER" id="PTHR21659">
    <property type="entry name" value="HYDROPHOBIC PROTEIN RCI2 LOW TEMPERATURE AND SALT RESPONSIVE PROTEIN LTI6 -RELATED"/>
    <property type="match status" value="1"/>
</dbReference>
<evidence type="ECO:0000256" key="3">
    <source>
        <dbReference type="ARBA" id="ARBA00022692"/>
    </source>
</evidence>
<comment type="caution">
    <text evidence="7">The sequence shown here is derived from an EMBL/GenBank/DDBJ whole genome shotgun (WGS) entry which is preliminary data.</text>
</comment>
<comment type="similarity">
    <text evidence="2">Belongs to the UPF0057 (PMP3) family.</text>
</comment>
<dbReference type="OrthoDB" id="9810121at2"/>
<keyword evidence="4 6" id="KW-1133">Transmembrane helix</keyword>
<evidence type="ECO:0000256" key="1">
    <source>
        <dbReference type="ARBA" id="ARBA00004370"/>
    </source>
</evidence>
<keyword evidence="8" id="KW-1185">Reference proteome</keyword>
<evidence type="ECO:0000256" key="4">
    <source>
        <dbReference type="ARBA" id="ARBA00022989"/>
    </source>
</evidence>
<evidence type="ECO:0000256" key="6">
    <source>
        <dbReference type="SAM" id="Phobius"/>
    </source>
</evidence>
<dbReference type="GO" id="GO:0016020">
    <property type="term" value="C:membrane"/>
    <property type="evidence" value="ECO:0007669"/>
    <property type="project" value="UniProtKB-SubCell"/>
</dbReference>
<dbReference type="Proteomes" id="UP000218238">
    <property type="component" value="Unassembled WGS sequence"/>
</dbReference>
<dbReference type="Pfam" id="PF01679">
    <property type="entry name" value="Pmp3"/>
    <property type="match status" value="1"/>
</dbReference>
<dbReference type="RefSeq" id="WP_095720631.1">
    <property type="nucleotide sequence ID" value="NZ_NTFS01000033.1"/>
</dbReference>
<dbReference type="AlphaFoldDB" id="A0A2A2TMS3"/>
<gene>
    <name evidence="7" type="ORF">CK510_04905</name>
</gene>